<dbReference type="GO" id="GO:0042773">
    <property type="term" value="P:ATP synthesis coupled electron transport"/>
    <property type="evidence" value="ECO:0007669"/>
    <property type="project" value="InterPro"/>
</dbReference>
<keyword evidence="9 16" id="KW-1278">Translocase</keyword>
<dbReference type="NCBIfam" id="NF005162">
    <property type="entry name" value="PRK06638.1-1"/>
    <property type="match status" value="1"/>
</dbReference>
<dbReference type="InterPro" id="IPR039428">
    <property type="entry name" value="NUOK/Mnh_C1-like"/>
</dbReference>
<protein>
    <recommendedName>
        <fullName evidence="16">NADH-quinone oxidoreductase subunit K</fullName>
        <ecNumber evidence="16">7.1.1.-</ecNumber>
    </recommendedName>
    <alternativeName>
        <fullName evidence="16">NADH dehydrogenase I subunit K</fullName>
    </alternativeName>
    <alternativeName>
        <fullName evidence="16">NDH-1 subunit K</fullName>
    </alternativeName>
</protein>
<gene>
    <name evidence="19" type="primary">nuoJ</name>
    <name evidence="16" type="synonym">nuoK</name>
    <name evidence="19" type="ORF">NCTC13635_01592</name>
</gene>
<dbReference type="NCBIfam" id="NF004320">
    <property type="entry name" value="PRK05715.1-2"/>
    <property type="match status" value="1"/>
</dbReference>
<evidence type="ECO:0000256" key="9">
    <source>
        <dbReference type="ARBA" id="ARBA00022967"/>
    </source>
</evidence>
<evidence type="ECO:0000256" key="8">
    <source>
        <dbReference type="ARBA" id="ARBA00022719"/>
    </source>
</evidence>
<dbReference type="InterPro" id="IPR042106">
    <property type="entry name" value="Nuo/plastoQ_OxRdtase_6_NuoJ"/>
</dbReference>
<proteinExistence type="inferred from homology"/>
<dbReference type="Gene3D" id="1.10.287.3510">
    <property type="match status" value="1"/>
</dbReference>
<evidence type="ECO:0000256" key="15">
    <source>
        <dbReference type="ARBA" id="ARBA00047712"/>
    </source>
</evidence>
<dbReference type="GO" id="GO:0005886">
    <property type="term" value="C:plasma membrane"/>
    <property type="evidence" value="ECO:0007669"/>
    <property type="project" value="UniProtKB-SubCell"/>
</dbReference>
<evidence type="ECO:0000313" key="19">
    <source>
        <dbReference type="EMBL" id="VEB00826.1"/>
    </source>
</evidence>
<evidence type="ECO:0000256" key="13">
    <source>
        <dbReference type="ARBA" id="ARBA00023136"/>
    </source>
</evidence>
<evidence type="ECO:0000256" key="14">
    <source>
        <dbReference type="ARBA" id="ARBA00025811"/>
    </source>
</evidence>
<feature type="transmembrane region" description="Helical" evidence="16 17">
    <location>
        <begin position="215"/>
        <end position="238"/>
    </location>
</feature>
<comment type="catalytic activity">
    <reaction evidence="15 16 17">
        <text>a quinone + NADH + 5 H(+)(in) = a quinol + NAD(+) + 4 H(+)(out)</text>
        <dbReference type="Rhea" id="RHEA:57888"/>
        <dbReference type="ChEBI" id="CHEBI:15378"/>
        <dbReference type="ChEBI" id="CHEBI:24646"/>
        <dbReference type="ChEBI" id="CHEBI:57540"/>
        <dbReference type="ChEBI" id="CHEBI:57945"/>
        <dbReference type="ChEBI" id="CHEBI:132124"/>
    </reaction>
</comment>
<evidence type="ECO:0000256" key="17">
    <source>
        <dbReference type="RuleBase" id="RU004429"/>
    </source>
</evidence>
<evidence type="ECO:0000256" key="18">
    <source>
        <dbReference type="SAM" id="MobiDB-lite"/>
    </source>
</evidence>
<evidence type="ECO:0000256" key="1">
    <source>
        <dbReference type="ARBA" id="ARBA00002378"/>
    </source>
</evidence>
<evidence type="ECO:0000256" key="10">
    <source>
        <dbReference type="ARBA" id="ARBA00022989"/>
    </source>
</evidence>
<keyword evidence="11 16" id="KW-0520">NAD</keyword>
<feature type="transmembrane region" description="Helical" evidence="16 17">
    <location>
        <begin position="28"/>
        <end position="50"/>
    </location>
</feature>
<evidence type="ECO:0000256" key="11">
    <source>
        <dbReference type="ARBA" id="ARBA00023027"/>
    </source>
</evidence>
<dbReference type="FunFam" id="1.20.120.1200:FF:000001">
    <property type="entry name" value="NADH-quinone oxidoreductase subunit J"/>
    <property type="match status" value="1"/>
</dbReference>
<organism evidence="19 20">
    <name type="scientific">Klebsiella pneumoniae</name>
    <dbReference type="NCBI Taxonomy" id="573"/>
    <lineage>
        <taxon>Bacteria</taxon>
        <taxon>Pseudomonadati</taxon>
        <taxon>Pseudomonadota</taxon>
        <taxon>Gammaproteobacteria</taxon>
        <taxon>Enterobacterales</taxon>
        <taxon>Enterobacteriaceae</taxon>
        <taxon>Klebsiella/Raoultella group</taxon>
        <taxon>Klebsiella</taxon>
        <taxon>Klebsiella pneumoniae complex</taxon>
    </lineage>
</organism>
<evidence type="ECO:0000256" key="2">
    <source>
        <dbReference type="ARBA" id="ARBA00004651"/>
    </source>
</evidence>
<dbReference type="EMBL" id="LR134162">
    <property type="protein sequence ID" value="VEB00826.1"/>
    <property type="molecule type" value="Genomic_DNA"/>
</dbReference>
<sequence length="284" mass="30393">MEFAFYICGLIAILATLRVVTHTNPVHALLYLIISLLAIAGVFFSLGAYFAGALEIIVYAGAIMVLFVFVVMMLNLGGTEIEQERKWLQPGIWIGPAILSAVLLVVIVYAILGINDQGIDGAAINAKRSGHCAVWAVRPGGGAGLHAAAGGPGGCLPHWPRRARRRGAEQPSERQRQTKNGGTRMIPLTHGLILAAILFVLGLTGLVIRRNLLFMLISLEIMINAAALAFVVAGSYWGQADGQIMYILAISLAAAEASIGLALLLQLHRRRQNLNIDSVSELRG</sequence>
<dbReference type="InterPro" id="IPR001457">
    <property type="entry name" value="NADH_UbQ/plastoQ_OxRdtase_su6"/>
</dbReference>
<comment type="subunit">
    <text evidence="14">Composed of 13 different subunits. Subunits NuoA, H, J, K, L, M, N constitute the membrane sector of the complex.</text>
</comment>
<feature type="transmembrane region" description="Helical" evidence="16 17">
    <location>
        <begin position="188"/>
        <end position="208"/>
    </location>
</feature>
<name>A0A3S4GD14_KLEPN</name>
<dbReference type="AlphaFoldDB" id="A0A3S4GD14"/>
<evidence type="ECO:0000256" key="16">
    <source>
        <dbReference type="HAMAP-Rule" id="MF_01456"/>
    </source>
</evidence>
<evidence type="ECO:0000313" key="20">
    <source>
        <dbReference type="Proteomes" id="UP000282433"/>
    </source>
</evidence>
<feature type="transmembrane region" description="Helical" evidence="16 17">
    <location>
        <begin position="6"/>
        <end position="21"/>
    </location>
</feature>
<dbReference type="Gene3D" id="1.20.120.1200">
    <property type="entry name" value="NADH-ubiquinone/plastoquinone oxidoreductase chain 6, subunit NuoJ"/>
    <property type="match status" value="1"/>
</dbReference>
<keyword evidence="6 16" id="KW-1003">Cell membrane</keyword>
<feature type="compositionally biased region" description="Basic and acidic residues" evidence="18">
    <location>
        <begin position="166"/>
        <end position="176"/>
    </location>
</feature>
<keyword evidence="19" id="KW-0560">Oxidoreductase</keyword>
<dbReference type="FunFam" id="1.10.287.3510:FF:000001">
    <property type="entry name" value="NADH-quinone oxidoreductase subunit K"/>
    <property type="match status" value="1"/>
</dbReference>
<dbReference type="GO" id="GO:0008137">
    <property type="term" value="F:NADH dehydrogenase (ubiquinone) activity"/>
    <property type="evidence" value="ECO:0007669"/>
    <property type="project" value="UniProtKB-UniRule"/>
</dbReference>
<dbReference type="Pfam" id="PF00499">
    <property type="entry name" value="Oxidored_q3"/>
    <property type="match status" value="1"/>
</dbReference>
<keyword evidence="5 16" id="KW-0813">Transport</keyword>
<feature type="transmembrane region" description="Helical" evidence="16 17">
    <location>
        <begin position="244"/>
        <end position="265"/>
    </location>
</feature>
<evidence type="ECO:0000256" key="4">
    <source>
        <dbReference type="ARBA" id="ARBA00010519"/>
    </source>
</evidence>
<comment type="caution">
    <text evidence="16 17">Lacks conserved residue(s) required for the propagation of feature annotation.</text>
</comment>
<reference evidence="19 20" key="1">
    <citation type="submission" date="2018-12" db="EMBL/GenBank/DDBJ databases">
        <authorList>
            <consortium name="Pathogen Informatics"/>
        </authorList>
    </citation>
    <scope>NUCLEOTIDE SEQUENCE [LARGE SCALE GENOMIC DNA]</scope>
    <source>
        <strain evidence="19 20">NCTC13635</strain>
    </source>
</reference>
<dbReference type="InterPro" id="IPR001133">
    <property type="entry name" value="NADH_UbQ_OxRdtase_chain4L/K"/>
</dbReference>
<keyword evidence="13 16" id="KW-0472">Membrane</keyword>
<comment type="function">
    <text evidence="1 16">NDH-1 shuttles electrons from NADH, via FMN and iron-sulfur (Fe-S) centers, to quinones in the respiratory chain. The immediate electron acceptor for the enzyme in this species is believed to be ubiquinone. Couples the redox reaction to proton translocation (for every two electrons transferred, four hydrogen ions are translocated across the cytoplasmic membrane), and thus conserves the redox energy in a proton gradient.</text>
</comment>
<evidence type="ECO:0000256" key="6">
    <source>
        <dbReference type="ARBA" id="ARBA00022475"/>
    </source>
</evidence>
<keyword evidence="8 16" id="KW-0874">Quinone</keyword>
<evidence type="ECO:0000256" key="5">
    <source>
        <dbReference type="ARBA" id="ARBA00022448"/>
    </source>
</evidence>
<comment type="subunit">
    <text evidence="16">NDH-1 is composed of 13 different subunits. Subunits NuoA, H, J, K, L, M, N constitute the membrane sector of the complex.</text>
</comment>
<comment type="similarity">
    <text evidence="4 16">Belongs to the complex I subunit 4L family.</text>
</comment>
<keyword evidence="12 16" id="KW-0830">Ubiquinone</keyword>
<evidence type="ECO:0000256" key="7">
    <source>
        <dbReference type="ARBA" id="ARBA00022692"/>
    </source>
</evidence>
<keyword evidence="10 16" id="KW-1133">Transmembrane helix</keyword>
<dbReference type="GO" id="GO:0050136">
    <property type="term" value="F:NADH dehydrogenase (quinone) (non-electrogenic) activity"/>
    <property type="evidence" value="ECO:0007669"/>
    <property type="project" value="UniProtKB-UniRule"/>
</dbReference>
<comment type="function">
    <text evidence="17">NDH-1 shuttles electrons from NADH, via FMN and iron-sulfur (Fe-S) centers, to quinones in the respiratory chain. Couples the redox reaction to proton translocation (for every two electrons transferred, four hydrogen ions are translocated across the cytoplasmic membrane), and thus conserves the redox energy in a proton gradient.</text>
</comment>
<accession>A0A3S4GD14</accession>
<evidence type="ECO:0000256" key="3">
    <source>
        <dbReference type="ARBA" id="ARBA00005698"/>
    </source>
</evidence>
<dbReference type="GO" id="GO:0048038">
    <property type="term" value="F:quinone binding"/>
    <property type="evidence" value="ECO:0007669"/>
    <property type="project" value="UniProtKB-UniRule"/>
</dbReference>
<keyword evidence="7 16" id="KW-0812">Transmembrane</keyword>
<dbReference type="EC" id="7.1.1.-" evidence="16"/>
<dbReference type="PANTHER" id="PTHR33269:SF17">
    <property type="entry name" value="NADH-UBIQUINONE OXIDOREDUCTASE CHAIN 6"/>
    <property type="match status" value="1"/>
</dbReference>
<dbReference type="PANTHER" id="PTHR33269">
    <property type="entry name" value="NADH-UBIQUINONE OXIDOREDUCTASE CHAIN 6"/>
    <property type="match status" value="1"/>
</dbReference>
<comment type="similarity">
    <text evidence="3 17">Belongs to the complex I subunit 6 family.</text>
</comment>
<comment type="subcellular location">
    <subcellularLocation>
        <location evidence="2 16 17">Cell membrane</location>
        <topology evidence="2 16 17">Multi-pass membrane protein</topology>
    </subcellularLocation>
</comment>
<feature type="transmembrane region" description="Helical" evidence="16 17">
    <location>
        <begin position="90"/>
        <end position="112"/>
    </location>
</feature>
<evidence type="ECO:0000256" key="12">
    <source>
        <dbReference type="ARBA" id="ARBA00023075"/>
    </source>
</evidence>
<dbReference type="Pfam" id="PF00420">
    <property type="entry name" value="Oxidored_q2"/>
    <property type="match status" value="1"/>
</dbReference>
<dbReference type="NCBIfam" id="NF004319">
    <property type="entry name" value="PRK05715.1-1"/>
    <property type="match status" value="1"/>
</dbReference>
<dbReference type="HAMAP" id="MF_01456">
    <property type="entry name" value="NDH1_NuoK"/>
    <property type="match status" value="1"/>
</dbReference>
<dbReference type="Proteomes" id="UP000282433">
    <property type="component" value="Chromosome"/>
</dbReference>
<feature type="transmembrane region" description="Helical" evidence="16 17">
    <location>
        <begin position="56"/>
        <end position="78"/>
    </location>
</feature>
<feature type="region of interest" description="Disordered" evidence="18">
    <location>
        <begin position="163"/>
        <end position="183"/>
    </location>
</feature>